<dbReference type="PANTHER" id="PTHR13008">
    <property type="entry name" value="MAP-KINASE ACTIVATING DEATH DOMAIN PROTEIN MADD /DENN/AEX-3 C.ELEGANS"/>
    <property type="match status" value="1"/>
</dbReference>
<evidence type="ECO:0000256" key="1">
    <source>
        <dbReference type="ARBA" id="ARBA00004236"/>
    </source>
</evidence>
<dbReference type="SMART" id="SM00799">
    <property type="entry name" value="DENN"/>
    <property type="match status" value="1"/>
</dbReference>
<dbReference type="GO" id="GO:0005085">
    <property type="term" value="F:guanyl-nucleotide exchange factor activity"/>
    <property type="evidence" value="ECO:0007669"/>
    <property type="project" value="UniProtKB-KW"/>
</dbReference>
<dbReference type="InterPro" id="IPR037516">
    <property type="entry name" value="Tripartite_DENN"/>
</dbReference>
<feature type="region of interest" description="Disordered" evidence="10">
    <location>
        <begin position="1264"/>
        <end position="1304"/>
    </location>
</feature>
<gene>
    <name evidence="12" type="ORF">TCMB3V08_LOCUS3952</name>
</gene>
<feature type="compositionally biased region" description="Low complexity" evidence="10">
    <location>
        <begin position="298"/>
        <end position="307"/>
    </location>
</feature>
<protein>
    <recommendedName>
        <fullName evidence="4">MAP kinase-activating death domain protein</fullName>
    </recommendedName>
</protein>
<dbReference type="PANTHER" id="PTHR13008:SF7">
    <property type="entry name" value="MAP KINASE-ACTIVATING DEATH DOMAIN PROTEIN"/>
    <property type="match status" value="1"/>
</dbReference>
<comment type="similarity">
    <text evidence="3">Belongs to the MADD family.</text>
</comment>
<evidence type="ECO:0000256" key="4">
    <source>
        <dbReference type="ARBA" id="ARBA00017868"/>
    </source>
</evidence>
<feature type="compositionally biased region" description="Polar residues" evidence="10">
    <location>
        <begin position="1269"/>
        <end position="1280"/>
    </location>
</feature>
<feature type="region of interest" description="Disordered" evidence="10">
    <location>
        <begin position="1624"/>
        <end position="1647"/>
    </location>
</feature>
<feature type="region of interest" description="Disordered" evidence="10">
    <location>
        <begin position="194"/>
        <end position="235"/>
    </location>
</feature>
<feature type="region of interest" description="Disordered" evidence="10">
    <location>
        <begin position="1558"/>
        <end position="1582"/>
    </location>
</feature>
<evidence type="ECO:0000256" key="7">
    <source>
        <dbReference type="ARBA" id="ARBA00022658"/>
    </source>
</evidence>
<feature type="domain" description="UDENN" evidence="11">
    <location>
        <begin position="105"/>
        <end position="752"/>
    </location>
</feature>
<feature type="compositionally biased region" description="Acidic residues" evidence="10">
    <location>
        <begin position="804"/>
        <end position="814"/>
    </location>
</feature>
<feature type="region of interest" description="Disordered" evidence="10">
    <location>
        <begin position="940"/>
        <end position="1026"/>
    </location>
</feature>
<keyword evidence="8" id="KW-0053">Apoptosis</keyword>
<organism evidence="12">
    <name type="scientific">Timema californicum</name>
    <name type="common">California timema</name>
    <name type="synonym">Walking stick</name>
    <dbReference type="NCBI Taxonomy" id="61474"/>
    <lineage>
        <taxon>Eukaryota</taxon>
        <taxon>Metazoa</taxon>
        <taxon>Ecdysozoa</taxon>
        <taxon>Arthropoda</taxon>
        <taxon>Hexapoda</taxon>
        <taxon>Insecta</taxon>
        <taxon>Pterygota</taxon>
        <taxon>Neoptera</taxon>
        <taxon>Polyneoptera</taxon>
        <taxon>Phasmatodea</taxon>
        <taxon>Timematodea</taxon>
        <taxon>Timematoidea</taxon>
        <taxon>Timematidae</taxon>
        <taxon>Timema</taxon>
    </lineage>
</organism>
<feature type="compositionally biased region" description="Low complexity" evidence="10">
    <location>
        <begin position="1032"/>
        <end position="1042"/>
    </location>
</feature>
<feature type="compositionally biased region" description="Basic and acidic residues" evidence="10">
    <location>
        <begin position="208"/>
        <end position="225"/>
    </location>
</feature>
<evidence type="ECO:0000313" key="12">
    <source>
        <dbReference type="EMBL" id="CAD7571275.1"/>
    </source>
</evidence>
<dbReference type="Gene3D" id="3.40.50.11500">
    <property type="match status" value="1"/>
</dbReference>
<comment type="subcellular location">
    <subcellularLocation>
        <location evidence="1">Cell membrane</location>
    </subcellularLocation>
    <subcellularLocation>
        <location evidence="2">Cytoplasm</location>
    </subcellularLocation>
</comment>
<dbReference type="SMART" id="SM00801">
    <property type="entry name" value="dDENN"/>
    <property type="match status" value="1"/>
</dbReference>
<proteinExistence type="inferred from homology"/>
<dbReference type="EMBL" id="OE180424">
    <property type="protein sequence ID" value="CAD7571275.1"/>
    <property type="molecule type" value="Genomic_DNA"/>
</dbReference>
<keyword evidence="9" id="KW-0472">Membrane</keyword>
<name>A0A7R9J2L8_TIMCA</name>
<feature type="compositionally biased region" description="Polar residues" evidence="10">
    <location>
        <begin position="1214"/>
        <end position="1225"/>
    </location>
</feature>
<evidence type="ECO:0000256" key="9">
    <source>
        <dbReference type="ARBA" id="ARBA00023136"/>
    </source>
</evidence>
<feature type="compositionally biased region" description="Polar residues" evidence="10">
    <location>
        <begin position="997"/>
        <end position="1006"/>
    </location>
</feature>
<feature type="compositionally biased region" description="Low complexity" evidence="10">
    <location>
        <begin position="973"/>
        <end position="985"/>
    </location>
</feature>
<feature type="compositionally biased region" description="Basic and acidic residues" evidence="10">
    <location>
        <begin position="263"/>
        <end position="278"/>
    </location>
</feature>
<evidence type="ECO:0000256" key="2">
    <source>
        <dbReference type="ARBA" id="ARBA00004496"/>
    </source>
</evidence>
<evidence type="ECO:0000256" key="6">
    <source>
        <dbReference type="ARBA" id="ARBA00022490"/>
    </source>
</evidence>
<dbReference type="InterPro" id="IPR057469">
    <property type="entry name" value="PH_MADD"/>
</dbReference>
<dbReference type="PROSITE" id="PS50211">
    <property type="entry name" value="DENN"/>
    <property type="match status" value="1"/>
</dbReference>
<sequence length="2024" mass="222695">MEYAKISKCGERGVCLPARRSYIKLNEPVVTTQKSWVDAMILILSTRLQSLLSEQALRNLKRSHFRNRIKKACKGTMCDIQKKFLCPRLVDYLAIVGARPPGGGSGVRGGGPLGSSPAVQTPELLRRYPTEDHKDFPMPLDMVYFCQPEGCVSVGPRRTALREATSFVFTLTEKDSGKCRYGICVNFYRPIERAPPGSSTGTSRRDRHSSTFRRESWRKSMEKSSDSAFSSSTAEDGEIEVRISIGRIIVGSDYRSSNVAPSDSDRDCPSRRDSEGSHPHQISTPRLGVTAPSNDSESGGSHSPSPRASRRRQRVRNHSLTSLCLLSHHPFFSIFRECLFILKKLIDACNENTSPRRVGASRQICRRVAGLHPHTKLKINCKAYDGTPSIVLHDVREIETWILRLLSAPVPVPGKTRVEVEVLSQSLHPPLLFALPDHTRFTLVDFPLHLPLELLGVEICLKCSHPHTAREQGLGQSYSTNLIAWLWIRSILLYKPDRLVKNKLVMQSRDYNALSMFCDGVRHYDLPLGVYVSSDTSSTHMHELCRTDDIWLVDLDSNKITPPTGISDDLPSLPEPEGTILKNHLKQALSSMSMAANIVSSSDPTPHLLTGQLRRDIPAPAYPAPRPPLSQGRRESLVPGDPHPHPNPPSNTFNPFIYGNDVDSVDVATRVAMVRFFNSQNLLANFAEHTRTLRLYPRPVVAFQTNSFLRSRPRSSHFLNKFARTQPCCLPMNAPQAVEFLAEWSLTPSNVAFLRVHTGVFDPTLIGDKSKWYAHTLEPIRFIVWDESSSLSGALRSLKQQEQPTDESGSDSEGAESTSSSYSSLSDFVSEMVSSDLSPSEYCPIGFPGSASHQEGGEVYSRTIAPTHMCLSSSLDPRSVYHPPMVLQLPGSAMESPAETSRPESPHSTSSSHSDLSSPSFNRDSELEFAARLRGEETLPALKADAVETTSPGGESDSNSTTTTPKTVVSNQSSLPHHSPTPSLGSEGGGSDREQRPSTPKTTSRLARSVTPVPPPSPGPQRQPSIGQVLARTSSFGSPGSSSVGGGVTRQGSQTSLFEQFAVSAKELVRETTRQSSQDGLLAHMDKLKLQAKEKITEAANEEGSLFAPLEQLTIHAKKAAGEASKSVQEASKTALEASKTAAGVSKNTFDDLTYVGKSTFGDLTKSAKEAATKKGLLKSTGESRESPTHSAIQQGGGPPKPQQLPLQHHHQPASSPTPSTAMVQSDMSRRDLLGGSGRDFFSNMSSELNGIAAQTTSMFSGIFGNKGTGTSPRSVSPSLNVPAPAKPKEKAQPFGPFPKGRKGLVEKSPLIRHTPSRARQEELQRMQNAERSSTNAENQAFLKDVVNQVLEGEGVGWLKLNRIKKLMEDESYRNFVVSKLNKTLERKISPDDHIDDVCVSRPVWKGMLKVLLAVIFGLEQSYANFGLGGMASAFQVLEIAHTHFWSKDLAEAQGLDIGGGGTAALSQTSSPFGSRENLKSPTSPQGSPLPLPTDYYQDNSRKSSQVYDPPPTVRLTQDPSQGPGMEEGDNQSTTDMLRDLLNQKRHLLLSKLTSVDSEGSGLEGTIHGSTEGVTSGNASDAGSIITNPAYTRQRGGHQASFRSTVSDSEIEQGNVSLSVTVTATTSDSEFPRQPKQRGPSVWSSKSSLSTGFRYHGGNMINTSTTPSPDTTRTYLFEGLIGKERSTLWDQMQFWEDAFLDAVSQERDMVGMDQGPGEMMERYNSLSDTERKRLEHDEDRLLSTMLYNTVAMMVMVNVVKLELKRKVRRLLGKSHIGLVYSQEVNELLDQINNLHGNDIDLKPLGSRQMHRQSFTVHSGVDPSGDLLFLEVREDGLVLRSVNGTIVERWWYERLVNMTYSPKNKVLCLWRRNGGQTQLHKYYTKKCKELYYCIKEAMERAAVRGTGALSGVELGGEFPVQDMKTGEGGLLQVCMEGIGLLFANSKFFVRLDHIRKCFTQKGGIFVLEEYNPKTRQVIQRRYKSLMSDQICYAVLCVFSYIAAGQEQKRQQGGVEPQGATPTRRH</sequence>
<dbReference type="GO" id="GO:0032483">
    <property type="term" value="P:regulation of Rab protein signal transduction"/>
    <property type="evidence" value="ECO:0007669"/>
    <property type="project" value="TreeGrafter"/>
</dbReference>
<reference evidence="12" key="1">
    <citation type="submission" date="2020-11" db="EMBL/GenBank/DDBJ databases">
        <authorList>
            <person name="Tran Van P."/>
        </authorList>
    </citation>
    <scope>NUCLEOTIDE SEQUENCE</scope>
</reference>
<feature type="region of interest" description="Disordered" evidence="10">
    <location>
        <begin position="1462"/>
        <end position="1533"/>
    </location>
</feature>
<dbReference type="GO" id="GO:0006915">
    <property type="term" value="P:apoptotic process"/>
    <property type="evidence" value="ECO:0007669"/>
    <property type="project" value="UniProtKB-KW"/>
</dbReference>
<dbReference type="InterPro" id="IPR001194">
    <property type="entry name" value="cDENN_dom"/>
</dbReference>
<feature type="compositionally biased region" description="Polar residues" evidence="10">
    <location>
        <begin position="948"/>
        <end position="972"/>
    </location>
</feature>
<dbReference type="GO" id="GO:0005829">
    <property type="term" value="C:cytosol"/>
    <property type="evidence" value="ECO:0007669"/>
    <property type="project" value="TreeGrafter"/>
</dbReference>
<dbReference type="SMART" id="SM00800">
    <property type="entry name" value="uDENN"/>
    <property type="match status" value="1"/>
</dbReference>
<evidence type="ECO:0000256" key="3">
    <source>
        <dbReference type="ARBA" id="ARBA00005978"/>
    </source>
</evidence>
<dbReference type="InterPro" id="IPR005112">
    <property type="entry name" value="dDENN_dom"/>
</dbReference>
<dbReference type="GO" id="GO:0005886">
    <property type="term" value="C:plasma membrane"/>
    <property type="evidence" value="ECO:0007669"/>
    <property type="project" value="UniProtKB-SubCell"/>
</dbReference>
<evidence type="ECO:0000259" key="11">
    <source>
        <dbReference type="PROSITE" id="PS50211"/>
    </source>
</evidence>
<dbReference type="InterPro" id="IPR056574">
    <property type="entry name" value="Death_MADD"/>
</dbReference>
<dbReference type="GO" id="GO:0042981">
    <property type="term" value="P:regulation of apoptotic process"/>
    <property type="evidence" value="ECO:0007669"/>
    <property type="project" value="TreeGrafter"/>
</dbReference>
<dbReference type="Pfam" id="PF23629">
    <property type="entry name" value="Death_MADD"/>
    <property type="match status" value="1"/>
</dbReference>
<dbReference type="InterPro" id="IPR043153">
    <property type="entry name" value="DENN_C"/>
</dbReference>
<keyword evidence="5" id="KW-1003">Cell membrane</keyword>
<feature type="compositionally biased region" description="Low complexity" evidence="10">
    <location>
        <begin position="906"/>
        <end position="920"/>
    </location>
</feature>
<dbReference type="Pfam" id="PF02141">
    <property type="entry name" value="DENN"/>
    <property type="match status" value="1"/>
</dbReference>
<feature type="compositionally biased region" description="Polar residues" evidence="10">
    <location>
        <begin position="1568"/>
        <end position="1582"/>
    </location>
</feature>
<keyword evidence="6" id="KW-0963">Cytoplasm</keyword>
<feature type="region of interest" description="Disordered" evidence="10">
    <location>
        <begin position="617"/>
        <end position="650"/>
    </location>
</feature>
<feature type="region of interest" description="Disordered" evidence="10">
    <location>
        <begin position="795"/>
        <end position="822"/>
    </location>
</feature>
<keyword evidence="7" id="KW-0344">Guanine-nucleotide releasing factor</keyword>
<dbReference type="Pfam" id="PF25328">
    <property type="entry name" value="PH_MADD"/>
    <property type="match status" value="1"/>
</dbReference>
<feature type="compositionally biased region" description="Pro residues" evidence="10">
    <location>
        <begin position="1012"/>
        <end position="1021"/>
    </location>
</feature>
<feature type="region of interest" description="Disordered" evidence="10">
    <location>
        <begin position="882"/>
        <end position="922"/>
    </location>
</feature>
<feature type="region of interest" description="Disordered" evidence="10">
    <location>
        <begin position="1169"/>
        <end position="1225"/>
    </location>
</feature>
<feature type="region of interest" description="Disordered" evidence="10">
    <location>
        <begin position="1032"/>
        <end position="1051"/>
    </location>
</feature>
<accession>A0A7R9J2L8</accession>
<dbReference type="InterPro" id="IPR039980">
    <property type="entry name" value="MADD"/>
</dbReference>
<dbReference type="Pfam" id="PF03456">
    <property type="entry name" value="uDENN"/>
    <property type="match status" value="1"/>
</dbReference>
<dbReference type="Gene3D" id="3.30.450.200">
    <property type="match status" value="1"/>
</dbReference>
<feature type="region of interest" description="Disordered" evidence="10">
    <location>
        <begin position="256"/>
        <end position="314"/>
    </location>
</feature>
<evidence type="ECO:0000256" key="5">
    <source>
        <dbReference type="ARBA" id="ARBA00022475"/>
    </source>
</evidence>
<feature type="region of interest" description="Disordered" evidence="10">
    <location>
        <begin position="1590"/>
        <end position="1609"/>
    </location>
</feature>
<evidence type="ECO:0000256" key="8">
    <source>
        <dbReference type="ARBA" id="ARBA00022703"/>
    </source>
</evidence>
<dbReference type="InterPro" id="IPR005113">
    <property type="entry name" value="uDENN_dom"/>
</dbReference>
<evidence type="ECO:0000256" key="10">
    <source>
        <dbReference type="SAM" id="MobiDB-lite"/>
    </source>
</evidence>
<feature type="compositionally biased region" description="Polar residues" evidence="10">
    <location>
        <begin position="1497"/>
        <end position="1507"/>
    </location>
</feature>